<keyword evidence="3" id="KW-1185">Reference proteome</keyword>
<keyword evidence="1" id="KW-0472">Membrane</keyword>
<keyword evidence="1" id="KW-1133">Transmembrane helix</keyword>
<feature type="transmembrane region" description="Helical" evidence="1">
    <location>
        <begin position="377"/>
        <end position="395"/>
    </location>
</feature>
<dbReference type="RefSeq" id="WP_245724198.1">
    <property type="nucleotide sequence ID" value="NZ_FNFE01000003.1"/>
</dbReference>
<feature type="transmembrane region" description="Helical" evidence="1">
    <location>
        <begin position="188"/>
        <end position="210"/>
    </location>
</feature>
<feature type="transmembrane region" description="Helical" evidence="1">
    <location>
        <begin position="254"/>
        <end position="274"/>
    </location>
</feature>
<feature type="transmembrane region" description="Helical" evidence="1">
    <location>
        <begin position="401"/>
        <end position="420"/>
    </location>
</feature>
<reference evidence="3" key="1">
    <citation type="submission" date="2016-10" db="EMBL/GenBank/DDBJ databases">
        <authorList>
            <person name="Varghese N."/>
            <person name="Submissions S."/>
        </authorList>
    </citation>
    <scope>NUCLEOTIDE SEQUENCE [LARGE SCALE GENOMIC DNA]</scope>
    <source>
        <strain evidence="3">B4,CECT 8067,JCM 17497</strain>
    </source>
</reference>
<feature type="transmembrane region" description="Helical" evidence="1">
    <location>
        <begin position="328"/>
        <end position="349"/>
    </location>
</feature>
<proteinExistence type="predicted"/>
<feature type="transmembrane region" description="Helical" evidence="1">
    <location>
        <begin position="149"/>
        <end position="168"/>
    </location>
</feature>
<dbReference type="Proteomes" id="UP000198882">
    <property type="component" value="Unassembled WGS sequence"/>
</dbReference>
<dbReference type="EMBL" id="FNFE01000003">
    <property type="protein sequence ID" value="SDK19687.1"/>
    <property type="molecule type" value="Genomic_DNA"/>
</dbReference>
<protein>
    <recommendedName>
        <fullName evidence="4">Cytochrome C and Quinol oxidase polypeptide I</fullName>
    </recommendedName>
</protein>
<sequence>MNRIRGDLRTDQQPPMAIPLGHFVVGLAFLVVGVVGGTVMAVTTVPGLSNAAHVHLLLIGWIAITIMGAMTQFVPVWSGVAIHSRRLAVAQLVLVAVGVVGFATALLATALSWLLVAAAALLFGLWIFVYNVGRTLVRARPFDLTERHFAFALGCFALAAPLGFLLALDFTVGVFDSTFVDRGDVLLIHATFALFGAVLATIVGALAQLATMFTQTDRTPFDDRLLRLEQLLFPAGLLVFAVGRGLAAESLARVGALAVLLGLAAFTVVIARQLARSTVDRSPMTARYWVVAASLWAWIALTVSAWWLEPASYATLFGHPDATTLLVFGVFGFVVVGSLYHIVPFIIWLERYSDRLGFERVPMVDDLYDARLERADFWLTLVGLLGMTAGPLFALPTAMTVSSAVLATLGFCLFVLNMLLTLHRHAPDGIGGVLARSLRIGSTVDETGDRETREDVGGVGPRL</sequence>
<evidence type="ECO:0000256" key="1">
    <source>
        <dbReference type="SAM" id="Phobius"/>
    </source>
</evidence>
<accession>A0A1G8ZXK0</accession>
<feature type="transmembrane region" description="Helical" evidence="1">
    <location>
        <begin position="87"/>
        <end position="107"/>
    </location>
</feature>
<evidence type="ECO:0000313" key="3">
    <source>
        <dbReference type="Proteomes" id="UP000198882"/>
    </source>
</evidence>
<dbReference type="SUPFAM" id="SSF81442">
    <property type="entry name" value="Cytochrome c oxidase subunit I-like"/>
    <property type="match status" value="1"/>
</dbReference>
<feature type="transmembrane region" description="Helical" evidence="1">
    <location>
        <begin position="286"/>
        <end position="308"/>
    </location>
</feature>
<keyword evidence="1" id="KW-0812">Transmembrane</keyword>
<feature type="transmembrane region" description="Helical" evidence="1">
    <location>
        <begin position="113"/>
        <end position="137"/>
    </location>
</feature>
<evidence type="ECO:0000313" key="2">
    <source>
        <dbReference type="EMBL" id="SDK19687.1"/>
    </source>
</evidence>
<feature type="transmembrane region" description="Helical" evidence="1">
    <location>
        <begin position="54"/>
        <end position="75"/>
    </location>
</feature>
<feature type="transmembrane region" description="Helical" evidence="1">
    <location>
        <begin position="20"/>
        <end position="42"/>
    </location>
</feature>
<organism evidence="2 3">
    <name type="scientific">Natronorubrum texcoconense</name>
    <dbReference type="NCBI Taxonomy" id="1095776"/>
    <lineage>
        <taxon>Archaea</taxon>
        <taxon>Methanobacteriati</taxon>
        <taxon>Methanobacteriota</taxon>
        <taxon>Stenosarchaea group</taxon>
        <taxon>Halobacteria</taxon>
        <taxon>Halobacteriales</taxon>
        <taxon>Natrialbaceae</taxon>
        <taxon>Natronorubrum</taxon>
    </lineage>
</organism>
<dbReference type="STRING" id="1095776.SAMN04515672_2493"/>
<dbReference type="Gene3D" id="1.20.210.10">
    <property type="entry name" value="Cytochrome c oxidase-like, subunit I domain"/>
    <property type="match status" value="1"/>
</dbReference>
<feature type="transmembrane region" description="Helical" evidence="1">
    <location>
        <begin position="231"/>
        <end position="248"/>
    </location>
</feature>
<name>A0A1G8ZXK0_9EURY</name>
<dbReference type="AlphaFoldDB" id="A0A1G8ZXK0"/>
<gene>
    <name evidence="2" type="ORF">SAMN04515672_2493</name>
</gene>
<dbReference type="InterPro" id="IPR036927">
    <property type="entry name" value="Cyt_c_oxase-like_su1_sf"/>
</dbReference>
<evidence type="ECO:0008006" key="4">
    <source>
        <dbReference type="Google" id="ProtNLM"/>
    </source>
</evidence>